<proteinExistence type="predicted"/>
<dbReference type="PANTHER" id="PTHR10367:SF9">
    <property type="entry name" value="DUAL-SPECIFICITY PHOSPHATASE 11 (RNA_RNP COMPLEX 1-INTERACTING)"/>
    <property type="match status" value="1"/>
</dbReference>
<name>A0AAV5STJ7_9BILA</name>
<dbReference type="InterPro" id="IPR029021">
    <property type="entry name" value="Prot-tyrosine_phosphatase-like"/>
</dbReference>
<dbReference type="PROSITE" id="PS50056">
    <property type="entry name" value="TYR_PHOSPHATASE_2"/>
    <property type="match status" value="1"/>
</dbReference>
<dbReference type="InterPro" id="IPR051029">
    <property type="entry name" value="mRNA_Capping_Enz/RNA_Phosphat"/>
</dbReference>
<dbReference type="GO" id="GO:0004651">
    <property type="term" value="F:polynucleotide 5'-phosphatase activity"/>
    <property type="evidence" value="ECO:0007669"/>
    <property type="project" value="TreeGrafter"/>
</dbReference>
<dbReference type="Proteomes" id="UP001432027">
    <property type="component" value="Unassembled WGS sequence"/>
</dbReference>
<evidence type="ECO:0000313" key="4">
    <source>
        <dbReference type="Proteomes" id="UP001432027"/>
    </source>
</evidence>
<evidence type="ECO:0000313" key="3">
    <source>
        <dbReference type="EMBL" id="GMS83514.1"/>
    </source>
</evidence>
<dbReference type="InterPro" id="IPR016130">
    <property type="entry name" value="Tyr_Pase_AS"/>
</dbReference>
<accession>A0AAV5STJ7</accession>
<keyword evidence="4" id="KW-1185">Reference proteome</keyword>
<dbReference type="Gene3D" id="3.90.190.10">
    <property type="entry name" value="Protein tyrosine phosphatase superfamily"/>
    <property type="match status" value="1"/>
</dbReference>
<organism evidence="3 4">
    <name type="scientific">Pristionchus entomophagus</name>
    <dbReference type="NCBI Taxonomy" id="358040"/>
    <lineage>
        <taxon>Eukaryota</taxon>
        <taxon>Metazoa</taxon>
        <taxon>Ecdysozoa</taxon>
        <taxon>Nematoda</taxon>
        <taxon>Chromadorea</taxon>
        <taxon>Rhabditida</taxon>
        <taxon>Rhabditina</taxon>
        <taxon>Diplogasteromorpha</taxon>
        <taxon>Diplogasteroidea</taxon>
        <taxon>Neodiplogasteridae</taxon>
        <taxon>Pristionchus</taxon>
    </lineage>
</organism>
<evidence type="ECO:0000259" key="2">
    <source>
        <dbReference type="PROSITE" id="PS50056"/>
    </source>
</evidence>
<dbReference type="InterPro" id="IPR000340">
    <property type="entry name" value="Dual-sp_phosphatase_cat-dom"/>
</dbReference>
<comment type="caution">
    <text evidence="3">The sequence shown here is derived from an EMBL/GenBank/DDBJ whole genome shotgun (WGS) entry which is preliminary data.</text>
</comment>
<feature type="non-terminal residue" evidence="3">
    <location>
        <position position="319"/>
    </location>
</feature>
<gene>
    <name evidence="3" type="ORF">PENTCL1PPCAC_5689</name>
</gene>
<dbReference type="EMBL" id="BTSX01000002">
    <property type="protein sequence ID" value="GMS83514.1"/>
    <property type="molecule type" value="Genomic_DNA"/>
</dbReference>
<feature type="compositionally biased region" description="Basic and acidic residues" evidence="1">
    <location>
        <begin position="9"/>
        <end position="44"/>
    </location>
</feature>
<feature type="region of interest" description="Disordered" evidence="1">
    <location>
        <begin position="1"/>
        <end position="44"/>
    </location>
</feature>
<dbReference type="InterPro" id="IPR000387">
    <property type="entry name" value="Tyr_Pase_dom"/>
</dbReference>
<reference evidence="3" key="1">
    <citation type="submission" date="2023-10" db="EMBL/GenBank/DDBJ databases">
        <title>Genome assembly of Pristionchus species.</title>
        <authorList>
            <person name="Yoshida K."/>
            <person name="Sommer R.J."/>
        </authorList>
    </citation>
    <scope>NUCLEOTIDE SEQUENCE</scope>
    <source>
        <strain evidence="3">RS0144</strain>
    </source>
</reference>
<dbReference type="AlphaFoldDB" id="A0AAV5STJ7"/>
<feature type="compositionally biased region" description="Basic and acidic residues" evidence="1">
    <location>
        <begin position="76"/>
        <end position="90"/>
    </location>
</feature>
<feature type="non-terminal residue" evidence="3">
    <location>
        <position position="1"/>
    </location>
</feature>
<feature type="domain" description="Tyrosine specific protein phosphatases" evidence="2">
    <location>
        <begin position="205"/>
        <end position="285"/>
    </location>
</feature>
<dbReference type="SUPFAM" id="SSF52799">
    <property type="entry name" value="(Phosphotyrosine protein) phosphatases II"/>
    <property type="match status" value="1"/>
</dbReference>
<feature type="region of interest" description="Disordered" evidence="1">
    <location>
        <begin position="59"/>
        <end position="90"/>
    </location>
</feature>
<dbReference type="PANTHER" id="PTHR10367">
    <property type="entry name" value="MRNA-CAPPING ENZYME"/>
    <property type="match status" value="1"/>
</dbReference>
<dbReference type="Pfam" id="PF00782">
    <property type="entry name" value="DSPc"/>
    <property type="match status" value="1"/>
</dbReference>
<dbReference type="PROSITE" id="PS00383">
    <property type="entry name" value="TYR_PHOSPHATASE_1"/>
    <property type="match status" value="1"/>
</dbReference>
<evidence type="ECO:0000256" key="1">
    <source>
        <dbReference type="SAM" id="MobiDB-lite"/>
    </source>
</evidence>
<sequence>FFKMSKVKTGKEKGTSQDVRNEDRCEDSALGHSVDRSPNQDKELDGLCDALNKVEVKGEEGDNKPFTVVDDVEKEEYEKESEKRKEEVDQKLASKLPPHLKAPKKEYKIPREWANYTKCGEVVPTTPFLPFKAPLSEERFKRHPELEEHTIVSLIKDLSSKGIRLTTVIDLTLPFFYETEYLEDFDVRYEKIRINNQEPRWYQVKKFLEICDEFAEQQFKRKREWDIRQQERKERGEEEEYYMYEVIGVHCTRGVNRTGYMICRAMIERMNYTAEDAVALFNQARGHNMTEFMPELKAAEEKKRAFERRNHYGGGRGRG</sequence>
<protein>
    <recommendedName>
        <fullName evidence="2">Tyrosine specific protein phosphatases domain-containing protein</fullName>
    </recommendedName>
</protein>